<evidence type="ECO:0000256" key="1">
    <source>
        <dbReference type="ARBA" id="ARBA00003476"/>
    </source>
</evidence>
<dbReference type="SUPFAM" id="SSF48452">
    <property type="entry name" value="TPR-like"/>
    <property type="match status" value="2"/>
</dbReference>
<comment type="function">
    <text evidence="1">Required for maximal bacterial cellulose synthesis.</text>
</comment>
<dbReference type="AlphaFoldDB" id="A0AAE6VME3"/>
<evidence type="ECO:0000313" key="9">
    <source>
        <dbReference type="Proteomes" id="UP000463871"/>
    </source>
</evidence>
<evidence type="ECO:0000256" key="6">
    <source>
        <dbReference type="ARBA" id="ARBA00022916"/>
    </source>
</evidence>
<dbReference type="EMBL" id="CP047962">
    <property type="protein sequence ID" value="QHQ50071.1"/>
    <property type="molecule type" value="Genomic_DNA"/>
</dbReference>
<name>A0AAE6VME3_AERME</name>
<evidence type="ECO:0000256" key="2">
    <source>
        <dbReference type="ARBA" id="ARBA00005186"/>
    </source>
</evidence>
<dbReference type="Pfam" id="PF13432">
    <property type="entry name" value="TPR_16"/>
    <property type="match status" value="1"/>
</dbReference>
<protein>
    <submittedName>
        <fullName evidence="8">Cellulose biosynthesis protein BcsC</fullName>
    </submittedName>
</protein>
<accession>A0AAE6VME3</accession>
<dbReference type="InterPro" id="IPR011990">
    <property type="entry name" value="TPR-like_helical_dom_sf"/>
</dbReference>
<organism evidence="8 9">
    <name type="scientific">Aeromonas media</name>
    <dbReference type="NCBI Taxonomy" id="651"/>
    <lineage>
        <taxon>Bacteria</taxon>
        <taxon>Pseudomonadati</taxon>
        <taxon>Pseudomonadota</taxon>
        <taxon>Gammaproteobacteria</taxon>
        <taxon>Aeromonadales</taxon>
        <taxon>Aeromonadaceae</taxon>
        <taxon>Aeromonas</taxon>
    </lineage>
</organism>
<dbReference type="Gene3D" id="1.25.40.10">
    <property type="entry name" value="Tetratricopeptide repeat domain"/>
    <property type="match status" value="5"/>
</dbReference>
<dbReference type="NCBIfam" id="NF008520">
    <property type="entry name" value="PRK11447.1"/>
    <property type="match status" value="1"/>
</dbReference>
<dbReference type="InterPro" id="IPR051012">
    <property type="entry name" value="CellSynth/LPSAsmb/PSIAsmb"/>
</dbReference>
<dbReference type="Proteomes" id="UP000463871">
    <property type="component" value="Chromosome"/>
</dbReference>
<dbReference type="PANTHER" id="PTHR45586:SF1">
    <property type="entry name" value="LIPOPOLYSACCHARIDE ASSEMBLY PROTEIN B"/>
    <property type="match status" value="1"/>
</dbReference>
<dbReference type="InterPro" id="IPR008410">
    <property type="entry name" value="BCSC_C"/>
</dbReference>
<dbReference type="GO" id="GO:0019867">
    <property type="term" value="C:outer membrane"/>
    <property type="evidence" value="ECO:0007669"/>
    <property type="project" value="InterPro"/>
</dbReference>
<dbReference type="SMART" id="SM00028">
    <property type="entry name" value="TPR"/>
    <property type="match status" value="4"/>
</dbReference>
<feature type="domain" description="Cellulose synthase operon C C-terminal" evidence="7">
    <location>
        <begin position="798"/>
        <end position="1126"/>
    </location>
</feature>
<keyword evidence="3" id="KW-0732">Signal</keyword>
<dbReference type="InterPro" id="IPR019734">
    <property type="entry name" value="TPR_rpt"/>
</dbReference>
<keyword evidence="4" id="KW-0677">Repeat</keyword>
<evidence type="ECO:0000256" key="4">
    <source>
        <dbReference type="ARBA" id="ARBA00022737"/>
    </source>
</evidence>
<keyword evidence="5" id="KW-0802">TPR repeat</keyword>
<dbReference type="Pfam" id="PF05420">
    <property type="entry name" value="BCSC_C"/>
    <property type="match status" value="1"/>
</dbReference>
<dbReference type="GO" id="GO:0030244">
    <property type="term" value="P:cellulose biosynthetic process"/>
    <property type="evidence" value="ECO:0007669"/>
    <property type="project" value="UniProtKB-KW"/>
</dbReference>
<proteinExistence type="predicted"/>
<keyword evidence="6" id="KW-0135">Cellulose biosynthesis</keyword>
<dbReference type="Pfam" id="PF14559">
    <property type="entry name" value="TPR_19"/>
    <property type="match status" value="1"/>
</dbReference>
<dbReference type="PANTHER" id="PTHR45586">
    <property type="entry name" value="TPR REPEAT-CONTAINING PROTEIN PA4667"/>
    <property type="match status" value="1"/>
</dbReference>
<sequence>MPSRLTLGCLLVGLMGGTLAQGAVQPVSWLLEQVRIGEARGREDLVSNSLYSLSLVEPNHPELLAAQARQALRQGKTREAGGLLARLGKQDPDSALYRQGMANLALSDPARRQQLQQARLLTSAGRLEEAERLYRSLFAGDRPPNLEVAVEYALLQMRIPAMKAKGTAMLESLNRQYPGEPRVRSGLVRHYLADGRRQQALGLLREMAQDDNSRGEAAAIWLADIEAMPVGPRSIDELKQYIPLFSTEMEADKAEALLATQEAQWASPAYRSRQLALARTASGGATIAELQRALAVNPGDPELMGALGQAYSRNDQRALAITQFERVLRHPDVTDKDKWASLLATNRYWLLVNQGSQALAQQQWEAAATRYRSAIALDGKEPEAWLGLGDSERGRRRDGEAELAYQKAFAMPGARDRALARLFDLYKGQDPARALALLDQNGSAALQAEGKRLKAELLQEQADQLDKAGKLPQALTQRQEALRLLPDDVWLAYRVAATQARLGDVAGGERLLRGRLAAQPQNDSLRYATALYLSGQDQSSQARAVLAEVPAARWSADMQELDRRLARGELLANARQLHQQGDEAGAERLLQPLQPDDVVTLMLAGWAAERGDVAGAERHYRAVLAHAPQQPEARLGMAELAQTRGDVAEARQWLPAWPVSPLPADEFNYYRRVANLYQALGEGETARAIFTGYEPLVSTQPASQQTALFWRDAARQRFATGDAEGALSRDRKGLVAAGLSPREDLDEGALTALARSRDGEDWLASGLRGDLDSHYRQQQTTVSLDSDYWGSSGTGGVSDLRALTQMVQLDTPLAGGTAFGRLELVDMDAGRLPASPYREEFGTCAARDCSGQEHQQSRGTTLAAGWHKGAWAFDLGTTPLGFEVVDWVGGATVTGDWRELGWGLTLSRRPVSSSLLSYAGTVDPGTGISWGGVRANGVRLDLSHDLGGAVGFWGSAQQHLLTGKNVPDNWRTRLMGGGYYKLINETNRRASVGLSTMLWHYQQDLSGYTLGQGGYYSPQGYFSLSVPVSYRQRTPDWSWELGGSGSWSRSRTDDSRRYPLEGLLPTGLPDRNAPLQGGSSSGFGYTLNAVVEHRLTEHWRIGGRIDIQQADDYAPSHATLFLRYTFKPWQGDLDMPPRPLTPLCGLRLTGAPDLFGHPYFR</sequence>
<reference evidence="8 9" key="1">
    <citation type="submission" date="2020-01" db="EMBL/GenBank/DDBJ databases">
        <title>Complete genome of Aeromonas media MC64.</title>
        <authorList>
            <person name="Cao G."/>
            <person name="Fu J."/>
            <person name="Zhong C."/>
        </authorList>
    </citation>
    <scope>NUCLEOTIDE SEQUENCE [LARGE SCALE GENOMIC DNA]</scope>
    <source>
        <strain evidence="8 9">MC64</strain>
    </source>
</reference>
<gene>
    <name evidence="8" type="primary">bcsC</name>
    <name evidence="8" type="ORF">GWI30_03065</name>
</gene>
<evidence type="ECO:0000313" key="8">
    <source>
        <dbReference type="EMBL" id="QHQ50071.1"/>
    </source>
</evidence>
<evidence type="ECO:0000256" key="5">
    <source>
        <dbReference type="ARBA" id="ARBA00022803"/>
    </source>
</evidence>
<dbReference type="RefSeq" id="WP_005326465.1">
    <property type="nucleotide sequence ID" value="NZ_CAWPID010000001.1"/>
</dbReference>
<evidence type="ECO:0000259" key="7">
    <source>
        <dbReference type="Pfam" id="PF05420"/>
    </source>
</evidence>
<comment type="pathway">
    <text evidence="2">Glycan metabolism; bacterial cellulose biosynthesis.</text>
</comment>
<evidence type="ECO:0000256" key="3">
    <source>
        <dbReference type="ARBA" id="ARBA00022729"/>
    </source>
</evidence>